<comment type="function">
    <text evidence="9">Methylates the 2'-O-ribose of nucleotides at positions 32 and 34 of the tRNA anticodon loop of substrate tRNAs.</text>
</comment>
<dbReference type="HAMAP" id="MF_01547">
    <property type="entry name" value="RNA_methyltr_E"/>
    <property type="match status" value="1"/>
</dbReference>
<dbReference type="SUPFAM" id="SSF53335">
    <property type="entry name" value="S-adenosyl-L-methionine-dependent methyltransferases"/>
    <property type="match status" value="1"/>
</dbReference>
<dbReference type="PANTHER" id="PTHR10920:SF12">
    <property type="entry name" value="TRNA (CYTIDINE(32)_GUANOSINE(34)-2'-O)-METHYLTRANSFERASE-RELATED"/>
    <property type="match status" value="1"/>
</dbReference>
<feature type="binding site" evidence="9">
    <location>
        <position position="124"/>
    </location>
    <ligand>
        <name>S-adenosyl-L-methionine</name>
        <dbReference type="ChEBI" id="CHEBI:59789"/>
    </ligand>
</feature>
<feature type="binding site" evidence="9">
    <location>
        <position position="83"/>
    </location>
    <ligand>
        <name>S-adenosyl-L-methionine</name>
        <dbReference type="ChEBI" id="CHEBI:59789"/>
    </ligand>
</feature>
<dbReference type="EnsemblMetazoa" id="CLYHEMT005264.1">
    <property type="protein sequence ID" value="CLYHEMP005264.1"/>
    <property type="gene ID" value="CLYHEMG005264"/>
</dbReference>
<dbReference type="Gene3D" id="3.40.50.150">
    <property type="entry name" value="Vaccinia Virus protein VP39"/>
    <property type="match status" value="1"/>
</dbReference>
<keyword evidence="4 9" id="KW-0489">Methyltransferase</keyword>
<evidence type="ECO:0000256" key="5">
    <source>
        <dbReference type="ARBA" id="ARBA00022679"/>
    </source>
</evidence>
<evidence type="ECO:0000256" key="6">
    <source>
        <dbReference type="ARBA" id="ARBA00022691"/>
    </source>
</evidence>
<keyword evidence="7 9" id="KW-0819">tRNA processing</keyword>
<feature type="binding site" evidence="9">
    <location>
        <position position="99"/>
    </location>
    <ligand>
        <name>S-adenosyl-L-methionine</name>
        <dbReference type="ChEBI" id="CHEBI:59789"/>
    </ligand>
</feature>
<dbReference type="OrthoDB" id="289250at2759"/>
<dbReference type="GO" id="GO:0106340">
    <property type="term" value="F:tRNA (guanosine(34)-2'-O)-methyltransferase activity"/>
    <property type="evidence" value="ECO:0007669"/>
    <property type="project" value="UniProtKB-ARBA"/>
</dbReference>
<dbReference type="GO" id="GO:0005737">
    <property type="term" value="C:cytoplasm"/>
    <property type="evidence" value="ECO:0007669"/>
    <property type="project" value="UniProtKB-SubCell"/>
</dbReference>
<comment type="similarity">
    <text evidence="9">Belongs to the class I-like SAM-binding methyltransferase superfamily. RNA methyltransferase RlmE family. TRM7 subfamily.</text>
</comment>
<evidence type="ECO:0000256" key="4">
    <source>
        <dbReference type="ARBA" id="ARBA00022603"/>
    </source>
</evidence>
<evidence type="ECO:0000259" key="10">
    <source>
        <dbReference type="Pfam" id="PF01728"/>
    </source>
</evidence>
<feature type="binding site" evidence="9">
    <location>
        <position position="55"/>
    </location>
    <ligand>
        <name>S-adenosyl-L-methionine</name>
        <dbReference type="ChEBI" id="CHEBI:59789"/>
    </ligand>
</feature>
<evidence type="ECO:0000256" key="1">
    <source>
        <dbReference type="ARBA" id="ARBA00004123"/>
    </source>
</evidence>
<dbReference type="GO" id="GO:0002128">
    <property type="term" value="P:tRNA nucleoside ribose methylation"/>
    <property type="evidence" value="ECO:0007669"/>
    <property type="project" value="UniProtKB-UniRule"/>
</dbReference>
<dbReference type="InterPro" id="IPR050082">
    <property type="entry name" value="RNA_methyltr_RlmE"/>
</dbReference>
<evidence type="ECO:0000256" key="9">
    <source>
        <dbReference type="HAMAP-Rule" id="MF_03162"/>
    </source>
</evidence>
<dbReference type="InterPro" id="IPR028590">
    <property type="entry name" value="RNA_methyltr_E_TRM7"/>
</dbReference>
<evidence type="ECO:0000256" key="7">
    <source>
        <dbReference type="ARBA" id="ARBA00022694"/>
    </source>
</evidence>
<dbReference type="HAMAP" id="MF_03162">
    <property type="entry name" value="RNA_methyltr_E_TRM7"/>
    <property type="match status" value="1"/>
</dbReference>
<keyword evidence="12" id="KW-1185">Reference proteome</keyword>
<dbReference type="GO" id="GO:0005634">
    <property type="term" value="C:nucleus"/>
    <property type="evidence" value="ECO:0007669"/>
    <property type="project" value="UniProtKB-SubCell"/>
</dbReference>
<dbReference type="InterPro" id="IPR015507">
    <property type="entry name" value="rRNA-MeTfrase_E"/>
</dbReference>
<dbReference type="EC" id="2.1.1.205" evidence="9"/>
<reference evidence="11" key="1">
    <citation type="submission" date="2021-01" db="UniProtKB">
        <authorList>
            <consortium name="EnsemblMetazoa"/>
        </authorList>
    </citation>
    <scope>IDENTIFICATION</scope>
</reference>
<keyword evidence="5 9" id="KW-0808">Transferase</keyword>
<comment type="catalytic activity">
    <reaction evidence="8 9">
        <text>cytidine(32)/guanosine(34) in tRNA + 2 S-adenosyl-L-methionine = 2'-O-methylcytidine(32)/2'-O-methylguanosine(34) in tRNA + 2 S-adenosyl-L-homocysteine + 2 H(+)</text>
        <dbReference type="Rhea" id="RHEA:42396"/>
        <dbReference type="Rhea" id="RHEA-COMP:10246"/>
        <dbReference type="Rhea" id="RHEA-COMP:10247"/>
        <dbReference type="ChEBI" id="CHEBI:15378"/>
        <dbReference type="ChEBI" id="CHEBI:57856"/>
        <dbReference type="ChEBI" id="CHEBI:59789"/>
        <dbReference type="ChEBI" id="CHEBI:74269"/>
        <dbReference type="ChEBI" id="CHEBI:74445"/>
        <dbReference type="ChEBI" id="CHEBI:74495"/>
        <dbReference type="ChEBI" id="CHEBI:82748"/>
        <dbReference type="EC" id="2.1.1.205"/>
    </reaction>
</comment>
<evidence type="ECO:0000256" key="3">
    <source>
        <dbReference type="ARBA" id="ARBA00022490"/>
    </source>
</evidence>
<sequence length="325" mass="36374">MGRSSKDKRDVYYRLAKEGGWRARSAFKLLQINEEFDLFTGVKRVVDLCAAPGSWSQVLSRKLIEERKEESEEANDAKIVAVDLQAMAPLPGVIQLQGDITKVSTANEIIKHFEGEPADLVVCDGAPDVTGLHDIDEYIQGQLLLAAFNITSHVLKKGGNFVAKIFRGKDVDLLYSQLKLFFPEVTVCKPRSSRNSSIESFVVCLNYSPPDGYTPTMANPLLNQDLDYSSLQGINRVVTPFMACGDLNSYDSDMTYPLQLEGEKEYQQLPPTQAPIKPPYQTACDMKKKNLLQNEQSNVKESSKDIVDDEKAKINYPTWLRGLQI</sequence>
<dbReference type="InterPro" id="IPR002877">
    <property type="entry name" value="RNA_MeTrfase_FtsJ_dom"/>
</dbReference>
<dbReference type="AlphaFoldDB" id="A0A7M5V2Z4"/>
<name>A0A7M5V2Z4_9CNID</name>
<evidence type="ECO:0000313" key="11">
    <source>
        <dbReference type="EnsemblMetazoa" id="CLYHEMP005264.1"/>
    </source>
</evidence>
<comment type="subcellular location">
    <subcellularLocation>
        <location evidence="2 9">Cytoplasm</location>
    </subcellularLocation>
    <subcellularLocation>
        <location evidence="1">Nucleus</location>
    </subcellularLocation>
</comment>
<dbReference type="PANTHER" id="PTHR10920">
    <property type="entry name" value="RIBOSOMAL RNA METHYLTRANSFERASE"/>
    <property type="match status" value="1"/>
</dbReference>
<dbReference type="Proteomes" id="UP000594262">
    <property type="component" value="Unplaced"/>
</dbReference>
<feature type="domain" description="Ribosomal RNA methyltransferase FtsJ" evidence="10">
    <location>
        <begin position="21"/>
        <end position="207"/>
    </location>
</feature>
<dbReference type="GO" id="GO:0002181">
    <property type="term" value="P:cytoplasmic translation"/>
    <property type="evidence" value="ECO:0007669"/>
    <property type="project" value="UniProtKB-UniRule"/>
</dbReference>
<dbReference type="InterPro" id="IPR029063">
    <property type="entry name" value="SAM-dependent_MTases_sf"/>
</dbReference>
<proteinExistence type="inferred from homology"/>
<protein>
    <recommendedName>
        <fullName evidence="9">Putative tRNA (cytidine(32)/guanosine(34)-2'-O)-methyltransferase</fullName>
        <ecNumber evidence="9">2.1.1.205</ecNumber>
    </recommendedName>
    <alternativeName>
        <fullName evidence="9">2'-O-ribose RNA methyltransferase TRM7 homolog</fullName>
    </alternativeName>
</protein>
<keyword evidence="3 9" id="KW-0963">Cytoplasm</keyword>
<evidence type="ECO:0000256" key="2">
    <source>
        <dbReference type="ARBA" id="ARBA00004496"/>
    </source>
</evidence>
<evidence type="ECO:0000256" key="8">
    <source>
        <dbReference type="ARBA" id="ARBA00048902"/>
    </source>
</evidence>
<dbReference type="FunFam" id="3.40.50.150:FF:000040">
    <property type="entry name" value="Putative ribosomal RNA methyltransferase 1"/>
    <property type="match status" value="1"/>
</dbReference>
<organism evidence="11 12">
    <name type="scientific">Clytia hemisphaerica</name>
    <dbReference type="NCBI Taxonomy" id="252671"/>
    <lineage>
        <taxon>Eukaryota</taxon>
        <taxon>Metazoa</taxon>
        <taxon>Cnidaria</taxon>
        <taxon>Hydrozoa</taxon>
        <taxon>Hydroidolina</taxon>
        <taxon>Leptothecata</taxon>
        <taxon>Obeliida</taxon>
        <taxon>Clytiidae</taxon>
        <taxon>Clytia</taxon>
    </lineage>
</organism>
<dbReference type="Pfam" id="PF01728">
    <property type="entry name" value="FtsJ"/>
    <property type="match status" value="1"/>
</dbReference>
<feature type="active site" description="Proton acceptor" evidence="9">
    <location>
        <position position="164"/>
    </location>
</feature>
<keyword evidence="6 9" id="KW-0949">S-adenosyl-L-methionine</keyword>
<feature type="binding site" evidence="9">
    <location>
        <position position="53"/>
    </location>
    <ligand>
        <name>S-adenosyl-L-methionine</name>
        <dbReference type="ChEBI" id="CHEBI:59789"/>
    </ligand>
</feature>
<evidence type="ECO:0000313" key="12">
    <source>
        <dbReference type="Proteomes" id="UP000594262"/>
    </source>
</evidence>
<accession>A0A7M5V2Z4</accession>